<proteinExistence type="predicted"/>
<keyword evidence="3" id="KW-1185">Reference proteome</keyword>
<protein>
    <submittedName>
        <fullName evidence="2">Uncharacterized protein</fullName>
    </submittedName>
</protein>
<evidence type="ECO:0000313" key="3">
    <source>
        <dbReference type="Proteomes" id="UP000242715"/>
    </source>
</evidence>
<evidence type="ECO:0000313" key="2">
    <source>
        <dbReference type="EMBL" id="GAU38656.1"/>
    </source>
</evidence>
<evidence type="ECO:0000256" key="1">
    <source>
        <dbReference type="SAM" id="Phobius"/>
    </source>
</evidence>
<keyword evidence="1" id="KW-1133">Transmembrane helix</keyword>
<keyword evidence="1" id="KW-0812">Transmembrane</keyword>
<accession>A0A2Z6N465</accession>
<dbReference type="AlphaFoldDB" id="A0A2Z6N465"/>
<dbReference type="Proteomes" id="UP000242715">
    <property type="component" value="Unassembled WGS sequence"/>
</dbReference>
<keyword evidence="1" id="KW-0472">Membrane</keyword>
<sequence length="83" mass="9471">MFTHVENAIGVKPRVLFSKNRKELLKKAFILAVVFVLTFVDIITLGYNDEVFMHGAPKSGIYVHVKAFCKDNKFNTQIVLELD</sequence>
<reference evidence="3" key="1">
    <citation type="journal article" date="2017" name="Front. Plant Sci.">
        <title>Climate Clever Clovers: New Paradigm to Reduce the Environmental Footprint of Ruminants by Breeding Low Methanogenic Forages Utilizing Haplotype Variation.</title>
        <authorList>
            <person name="Kaur P."/>
            <person name="Appels R."/>
            <person name="Bayer P.E."/>
            <person name="Keeble-Gagnere G."/>
            <person name="Wang J."/>
            <person name="Hirakawa H."/>
            <person name="Shirasawa K."/>
            <person name="Vercoe P."/>
            <person name="Stefanova K."/>
            <person name="Durmic Z."/>
            <person name="Nichols P."/>
            <person name="Revell C."/>
            <person name="Isobe S.N."/>
            <person name="Edwards D."/>
            <person name="Erskine W."/>
        </authorList>
    </citation>
    <scope>NUCLEOTIDE SEQUENCE [LARGE SCALE GENOMIC DNA]</scope>
    <source>
        <strain evidence="3">cv. Daliak</strain>
    </source>
</reference>
<name>A0A2Z6N465_TRISU</name>
<gene>
    <name evidence="2" type="ORF">TSUD_276960</name>
</gene>
<dbReference type="EMBL" id="DF973724">
    <property type="protein sequence ID" value="GAU38656.1"/>
    <property type="molecule type" value="Genomic_DNA"/>
</dbReference>
<feature type="transmembrane region" description="Helical" evidence="1">
    <location>
        <begin position="28"/>
        <end position="47"/>
    </location>
</feature>
<organism evidence="2 3">
    <name type="scientific">Trifolium subterraneum</name>
    <name type="common">Subterranean clover</name>
    <dbReference type="NCBI Taxonomy" id="3900"/>
    <lineage>
        <taxon>Eukaryota</taxon>
        <taxon>Viridiplantae</taxon>
        <taxon>Streptophyta</taxon>
        <taxon>Embryophyta</taxon>
        <taxon>Tracheophyta</taxon>
        <taxon>Spermatophyta</taxon>
        <taxon>Magnoliopsida</taxon>
        <taxon>eudicotyledons</taxon>
        <taxon>Gunneridae</taxon>
        <taxon>Pentapetalae</taxon>
        <taxon>rosids</taxon>
        <taxon>fabids</taxon>
        <taxon>Fabales</taxon>
        <taxon>Fabaceae</taxon>
        <taxon>Papilionoideae</taxon>
        <taxon>50 kb inversion clade</taxon>
        <taxon>NPAAA clade</taxon>
        <taxon>Hologalegina</taxon>
        <taxon>IRL clade</taxon>
        <taxon>Trifolieae</taxon>
        <taxon>Trifolium</taxon>
    </lineage>
</organism>